<proteinExistence type="predicted"/>
<evidence type="ECO:0000313" key="2">
    <source>
        <dbReference type="EMBL" id="EUA93562.1"/>
    </source>
</evidence>
<dbReference type="EMBL" id="JAOL01000056">
    <property type="protein sequence ID" value="EUA93562.1"/>
    <property type="molecule type" value="Genomic_DNA"/>
</dbReference>
<keyword evidence="3" id="KW-1185">Reference proteome</keyword>
<feature type="region of interest" description="Disordered" evidence="1">
    <location>
        <begin position="220"/>
        <end position="261"/>
    </location>
</feature>
<accession>A0ABN0R912</accession>
<evidence type="ECO:0000256" key="1">
    <source>
        <dbReference type="SAM" id="MobiDB-lite"/>
    </source>
</evidence>
<feature type="compositionally biased region" description="Polar residues" evidence="1">
    <location>
        <begin position="136"/>
        <end position="170"/>
    </location>
</feature>
<dbReference type="Proteomes" id="UP000020681">
    <property type="component" value="Unassembled WGS sequence"/>
</dbReference>
<name>A0ABN0R912_MYCUL</name>
<feature type="compositionally biased region" description="Low complexity" evidence="1">
    <location>
        <begin position="428"/>
        <end position="438"/>
    </location>
</feature>
<feature type="region of interest" description="Disordered" evidence="1">
    <location>
        <begin position="328"/>
        <end position="438"/>
    </location>
</feature>
<gene>
    <name evidence="2" type="ORF">I551_9107</name>
</gene>
<feature type="region of interest" description="Disordered" evidence="1">
    <location>
        <begin position="128"/>
        <end position="206"/>
    </location>
</feature>
<organism evidence="2 3">
    <name type="scientific">Mycobacterium ulcerans str. Harvey</name>
    <dbReference type="NCBI Taxonomy" id="1299332"/>
    <lineage>
        <taxon>Bacteria</taxon>
        <taxon>Bacillati</taxon>
        <taxon>Actinomycetota</taxon>
        <taxon>Actinomycetes</taxon>
        <taxon>Mycobacteriales</taxon>
        <taxon>Mycobacteriaceae</taxon>
        <taxon>Mycobacterium</taxon>
        <taxon>Mycobacterium ulcerans group</taxon>
    </lineage>
</organism>
<comment type="caution">
    <text evidence="2">The sequence shown here is derived from an EMBL/GenBank/DDBJ whole genome shotgun (WGS) entry which is preliminary data.</text>
</comment>
<protein>
    <submittedName>
        <fullName evidence="2">Uncharacterized protein</fullName>
    </submittedName>
</protein>
<evidence type="ECO:0000313" key="3">
    <source>
        <dbReference type="Proteomes" id="UP000020681"/>
    </source>
</evidence>
<reference evidence="2 3" key="1">
    <citation type="submission" date="2014-01" db="EMBL/GenBank/DDBJ databases">
        <authorList>
            <person name="Dobos K."/>
            <person name="Lenaerts A."/>
            <person name="Ordway D."/>
            <person name="DeGroote M.A."/>
            <person name="Parker T."/>
            <person name="Sizemore C."/>
            <person name="Tallon L.J."/>
            <person name="Sadzewicz L.K."/>
            <person name="Sengamalay N."/>
            <person name="Fraser C.M."/>
            <person name="Hine E."/>
            <person name="Shefchek K.A."/>
            <person name="Das S.P."/>
            <person name="Tettelin H."/>
        </authorList>
    </citation>
    <scope>NUCLEOTIDE SEQUENCE [LARGE SCALE GENOMIC DNA]</scope>
    <source>
        <strain evidence="2 3">Harvey</strain>
    </source>
</reference>
<feature type="compositionally biased region" description="Basic residues" evidence="1">
    <location>
        <begin position="328"/>
        <end position="337"/>
    </location>
</feature>
<sequence length="438" mass="47902">MATGAMSRIVSELRSQKAICAQLAVGKKPLAWERPLRKSDLAPWRPPAGNHQTAIFSASGGRRRREVRPGRRRATVYFTTPHFDGYPAVLVVLSEIEAIGLEELLTEAWLTQAPKRLAKEFLTGQPSPVDVPQWSPPGTSMTRCKSTPHASTMSASTTSVRSRACDSNSWADRGQRRHGRSRRWFVVGDGQRGGQFGQRDAHRRGTCCSGSRVMARTRFKTPLTSIPSRADCRSMSAMRRGAHRRGARRDTRPRGAGLDQPTKLVVQPVEGGQQPVQSGAAGLSMNLITSTRVSCGRQRAGTRVAQYPHRIAGNSNIATPAPILRRSARRRGARHHIAGGANTRTAPRKLRSGSRTSGPGRRSRAQPGPRRQCGEHRHAHRGWAGAQDGLHAGTHNDAQRHPQPSGRRVARAARWSPTCTPRPRSVRRTAAGGRAHRG</sequence>
<feature type="region of interest" description="Disordered" evidence="1">
    <location>
        <begin position="41"/>
        <end position="68"/>
    </location>
</feature>